<feature type="region of interest" description="Disordered" evidence="1">
    <location>
        <begin position="119"/>
        <end position="153"/>
    </location>
</feature>
<sequence length="222" mass="23256">MSFEKGAKVRDTRTGEVGTVVACRSVLGVSAGTSVVVALRETGQTRAYIGKGIEELSRMDAAAATSAGGRLRTCTWAPKGGVARYEVRPAEDGATVTVLATFEDGRVDTVRYTTREALDVASVGRRRPAKKKQPPPPPPPPPQPPESPAVAMTTFDIPDDIGSVEFRGKNPVNAGGHIIRAGDRDLLVDGVLYAEGDEVVVGGRKAIVTVVDAQPGASRGRP</sequence>
<evidence type="ECO:0000313" key="2">
    <source>
        <dbReference type="EMBL" id="KAG5183089.1"/>
    </source>
</evidence>
<comment type="caution">
    <text evidence="2">The sequence shown here is derived from an EMBL/GenBank/DDBJ whole genome shotgun (WGS) entry which is preliminary data.</text>
</comment>
<dbReference type="EMBL" id="JAFCMP010000223">
    <property type="protein sequence ID" value="KAG5183089.1"/>
    <property type="molecule type" value="Genomic_DNA"/>
</dbReference>
<feature type="compositionally biased region" description="Pro residues" evidence="1">
    <location>
        <begin position="134"/>
        <end position="147"/>
    </location>
</feature>
<evidence type="ECO:0000313" key="3">
    <source>
        <dbReference type="Proteomes" id="UP000664859"/>
    </source>
</evidence>
<protein>
    <submittedName>
        <fullName evidence="2">Uncharacterized protein</fullName>
    </submittedName>
</protein>
<keyword evidence="3" id="KW-1185">Reference proteome</keyword>
<accession>A0A835YYF0</accession>
<reference evidence="2" key="1">
    <citation type="submission" date="2021-02" db="EMBL/GenBank/DDBJ databases">
        <title>First Annotated Genome of the Yellow-green Alga Tribonema minus.</title>
        <authorList>
            <person name="Mahan K.M."/>
        </authorList>
    </citation>
    <scope>NUCLEOTIDE SEQUENCE</scope>
    <source>
        <strain evidence="2">UTEX B ZZ1240</strain>
    </source>
</reference>
<name>A0A835YYF0_9STRA</name>
<organism evidence="2 3">
    <name type="scientific">Tribonema minus</name>
    <dbReference type="NCBI Taxonomy" id="303371"/>
    <lineage>
        <taxon>Eukaryota</taxon>
        <taxon>Sar</taxon>
        <taxon>Stramenopiles</taxon>
        <taxon>Ochrophyta</taxon>
        <taxon>PX clade</taxon>
        <taxon>Xanthophyceae</taxon>
        <taxon>Tribonematales</taxon>
        <taxon>Tribonemataceae</taxon>
        <taxon>Tribonema</taxon>
    </lineage>
</organism>
<proteinExistence type="predicted"/>
<dbReference type="Proteomes" id="UP000664859">
    <property type="component" value="Unassembled WGS sequence"/>
</dbReference>
<gene>
    <name evidence="2" type="ORF">JKP88DRAFT_273061</name>
</gene>
<evidence type="ECO:0000256" key="1">
    <source>
        <dbReference type="SAM" id="MobiDB-lite"/>
    </source>
</evidence>
<dbReference type="AlphaFoldDB" id="A0A835YYF0"/>
<feature type="compositionally biased region" description="Basic residues" evidence="1">
    <location>
        <begin position="124"/>
        <end position="133"/>
    </location>
</feature>